<dbReference type="Proteomes" id="UP000010988">
    <property type="component" value="Unassembled WGS sequence"/>
</dbReference>
<dbReference type="InterPro" id="IPR011251">
    <property type="entry name" value="Luciferase-like_dom"/>
</dbReference>
<dbReference type="EMBL" id="BANR01000012">
    <property type="protein sequence ID" value="GAC49364.1"/>
    <property type="molecule type" value="Genomic_DNA"/>
</dbReference>
<keyword evidence="7" id="KW-1185">Reference proteome</keyword>
<dbReference type="eggNOG" id="COG2141">
    <property type="taxonomic scope" value="Bacteria"/>
</dbReference>
<dbReference type="InterPro" id="IPR050172">
    <property type="entry name" value="SsuD_RutA_monooxygenase"/>
</dbReference>
<keyword evidence="2" id="KW-0288">FMN</keyword>
<dbReference type="PANTHER" id="PTHR42847:SF4">
    <property type="entry name" value="ALKANESULFONATE MONOOXYGENASE-RELATED"/>
    <property type="match status" value="1"/>
</dbReference>
<dbReference type="SUPFAM" id="SSF51679">
    <property type="entry name" value="Bacterial luciferase-like"/>
    <property type="match status" value="1"/>
</dbReference>
<feature type="domain" description="Luciferase-like" evidence="5">
    <location>
        <begin position="7"/>
        <end position="252"/>
    </location>
</feature>
<dbReference type="InterPro" id="IPR036661">
    <property type="entry name" value="Luciferase-like_sf"/>
</dbReference>
<reference evidence="6 7" key="1">
    <citation type="submission" date="2012-12" db="EMBL/GenBank/DDBJ databases">
        <title>Whole genome shotgun sequence of Gordonia aichiensis NBRC 108223.</title>
        <authorList>
            <person name="Isaki-Nakamura S."/>
            <person name="Hosoyama A."/>
            <person name="Tsuchikane K."/>
            <person name="Ando Y."/>
            <person name="Baba S."/>
            <person name="Ohji S."/>
            <person name="Hamada M."/>
            <person name="Tamura T."/>
            <person name="Yamazoe A."/>
            <person name="Yamazaki S."/>
            <person name="Fujita N."/>
        </authorList>
    </citation>
    <scope>NUCLEOTIDE SEQUENCE [LARGE SCALE GENOMIC DNA]</scope>
    <source>
        <strain evidence="6 7">NBRC 108223</strain>
    </source>
</reference>
<dbReference type="GO" id="GO:0046306">
    <property type="term" value="P:alkanesulfonate catabolic process"/>
    <property type="evidence" value="ECO:0007669"/>
    <property type="project" value="TreeGrafter"/>
</dbReference>
<evidence type="ECO:0000256" key="2">
    <source>
        <dbReference type="ARBA" id="ARBA00022643"/>
    </source>
</evidence>
<evidence type="ECO:0000256" key="1">
    <source>
        <dbReference type="ARBA" id="ARBA00022630"/>
    </source>
</evidence>
<evidence type="ECO:0000256" key="3">
    <source>
        <dbReference type="ARBA" id="ARBA00023002"/>
    </source>
</evidence>
<gene>
    <name evidence="6" type="ORF">GOACH_12_00160</name>
</gene>
<dbReference type="Gene3D" id="3.20.20.30">
    <property type="entry name" value="Luciferase-like domain"/>
    <property type="match status" value="1"/>
</dbReference>
<keyword evidence="3" id="KW-0560">Oxidoreductase</keyword>
<evidence type="ECO:0000256" key="4">
    <source>
        <dbReference type="ARBA" id="ARBA00023033"/>
    </source>
</evidence>
<dbReference type="AlphaFoldDB" id="L7KL69"/>
<protein>
    <submittedName>
        <fullName evidence="6">Putative oxidoreductase</fullName>
    </submittedName>
</protein>
<comment type="caution">
    <text evidence="6">The sequence shown here is derived from an EMBL/GenBank/DDBJ whole genome shotgun (WGS) entry which is preliminary data.</text>
</comment>
<evidence type="ECO:0000313" key="6">
    <source>
        <dbReference type="EMBL" id="GAC49364.1"/>
    </source>
</evidence>
<dbReference type="PANTHER" id="PTHR42847">
    <property type="entry name" value="ALKANESULFONATE MONOOXYGENASE"/>
    <property type="match status" value="1"/>
</dbReference>
<dbReference type="Pfam" id="PF00296">
    <property type="entry name" value="Bac_luciferase"/>
    <property type="match status" value="1"/>
</dbReference>
<dbReference type="InterPro" id="IPR019952">
    <property type="entry name" value="F420_OxRdatse_Rv1855c_pred"/>
</dbReference>
<dbReference type="RefSeq" id="WP_005175457.1">
    <property type="nucleotide sequence ID" value="NZ_BANR01000012.1"/>
</dbReference>
<evidence type="ECO:0000313" key="7">
    <source>
        <dbReference type="Proteomes" id="UP000010988"/>
    </source>
</evidence>
<keyword evidence="1" id="KW-0285">Flavoprotein</keyword>
<dbReference type="NCBIfam" id="TIGR03560">
    <property type="entry name" value="F420_Rv1855c"/>
    <property type="match status" value="1"/>
</dbReference>
<accession>L7KL69</accession>
<proteinExistence type="predicted"/>
<keyword evidence="4" id="KW-0503">Monooxygenase</keyword>
<organism evidence="6 7">
    <name type="scientific">Gordonia aichiensis NBRC 108223</name>
    <dbReference type="NCBI Taxonomy" id="1220583"/>
    <lineage>
        <taxon>Bacteria</taxon>
        <taxon>Bacillati</taxon>
        <taxon>Actinomycetota</taxon>
        <taxon>Actinomycetes</taxon>
        <taxon>Mycobacteriales</taxon>
        <taxon>Gordoniaceae</taxon>
        <taxon>Gordonia</taxon>
    </lineage>
</organism>
<dbReference type="GO" id="GO:0008726">
    <property type="term" value="F:alkanesulfonate monooxygenase activity"/>
    <property type="evidence" value="ECO:0007669"/>
    <property type="project" value="TreeGrafter"/>
</dbReference>
<dbReference type="OrthoDB" id="4029802at2"/>
<name>L7KL69_9ACTN</name>
<sequence>MELRIFTEPQQGATYATLLRIARASEDLGYDAFFRSDHYLAMNAEGLPGPTDAWLTLAALGRETSTIKLGTLVTSATFRHPGQLAIQVAQADEMSGGRIEFGLGAGWFAEEHEAYAIPFPALGERFERLTENLEIITGLWSTPVGDLFDYSGKHFEVKSSPALPKPVQSPRPPIIIGGMGRKRTPALAARFADEFNVPFAQVDVVSGQFDVVRDACRAAGRGPDELTYSAALTVCVGRNDAEVAKRADAIGRSVDELRENGLAGTPSEVVEKMETYRAVGVSRLYLQVLDLDDVEHIEFIANEVAPQL</sequence>
<evidence type="ECO:0000259" key="5">
    <source>
        <dbReference type="Pfam" id="PF00296"/>
    </source>
</evidence>
<dbReference type="STRING" id="1220583.GOACH_12_00160"/>